<proteinExistence type="predicted"/>
<dbReference type="Proteomes" id="UP000269945">
    <property type="component" value="Unassembled WGS sequence"/>
</dbReference>
<reference evidence="1 2" key="1">
    <citation type="submission" date="2018-10" db="EMBL/GenBank/DDBJ databases">
        <authorList>
            <person name="Ekblom R."/>
            <person name="Jareborg N."/>
        </authorList>
    </citation>
    <scope>NUCLEOTIDE SEQUENCE [LARGE SCALE GENOMIC DNA]</scope>
    <source>
        <tissue evidence="1">Muscle</tissue>
    </source>
</reference>
<feature type="non-terminal residue" evidence="1">
    <location>
        <position position="70"/>
    </location>
</feature>
<evidence type="ECO:0000313" key="2">
    <source>
        <dbReference type="Proteomes" id="UP000269945"/>
    </source>
</evidence>
<keyword evidence="2" id="KW-1185">Reference proteome</keyword>
<dbReference type="AlphaFoldDB" id="A0A9X9M1T4"/>
<protein>
    <submittedName>
        <fullName evidence="1">Uncharacterized protein</fullName>
    </submittedName>
</protein>
<dbReference type="EMBL" id="CYRY02037178">
    <property type="protein sequence ID" value="VCX20158.1"/>
    <property type="molecule type" value="Genomic_DNA"/>
</dbReference>
<comment type="caution">
    <text evidence="1">The sequence shown here is derived from an EMBL/GenBank/DDBJ whole genome shotgun (WGS) entry which is preliminary data.</text>
</comment>
<evidence type="ECO:0000313" key="1">
    <source>
        <dbReference type="EMBL" id="VCX20158.1"/>
    </source>
</evidence>
<sequence>MAKSTSSVLMVFQSSPSLLSSSTGMLEQYLRPTACKSKRCLLRINTRPSHFHLNLKISPARFLFPSPTQY</sequence>
<accession>A0A9X9M1T4</accession>
<name>A0A9X9M1T4_GULGU</name>
<gene>
    <name evidence="1" type="ORF">BN2614_LOCUS1</name>
</gene>
<organism evidence="1 2">
    <name type="scientific">Gulo gulo</name>
    <name type="common">Wolverine</name>
    <name type="synonym">Gluton</name>
    <dbReference type="NCBI Taxonomy" id="48420"/>
    <lineage>
        <taxon>Eukaryota</taxon>
        <taxon>Metazoa</taxon>
        <taxon>Chordata</taxon>
        <taxon>Craniata</taxon>
        <taxon>Vertebrata</taxon>
        <taxon>Euteleostomi</taxon>
        <taxon>Mammalia</taxon>
        <taxon>Eutheria</taxon>
        <taxon>Laurasiatheria</taxon>
        <taxon>Carnivora</taxon>
        <taxon>Caniformia</taxon>
        <taxon>Musteloidea</taxon>
        <taxon>Mustelidae</taxon>
        <taxon>Guloninae</taxon>
        <taxon>Gulo</taxon>
    </lineage>
</organism>